<keyword evidence="1" id="KW-0472">Membrane</keyword>
<dbReference type="SMART" id="SM00382">
    <property type="entry name" value="AAA"/>
    <property type="match status" value="1"/>
</dbReference>
<evidence type="ECO:0000313" key="8">
    <source>
        <dbReference type="Proteomes" id="UP000234560"/>
    </source>
</evidence>
<dbReference type="KEGG" id="cpyr:CYJ47_04860"/>
<dbReference type="InterPro" id="IPR017871">
    <property type="entry name" value="ABC_transporter-like_CS"/>
</dbReference>
<dbReference type="SUPFAM" id="SSF52540">
    <property type="entry name" value="P-loop containing nucleoside triphosphate hydrolases"/>
    <property type="match status" value="1"/>
</dbReference>
<accession>A0AAF0YXP8</accession>
<keyword evidence="1" id="KW-0997">Cell inner membrane</keyword>
<dbReference type="Gene3D" id="3.40.50.300">
    <property type="entry name" value="P-loop containing nucleotide triphosphate hydrolases"/>
    <property type="match status" value="1"/>
</dbReference>
<evidence type="ECO:0000256" key="3">
    <source>
        <dbReference type="ARBA" id="ARBA00022840"/>
    </source>
</evidence>
<evidence type="ECO:0000256" key="1">
    <source>
        <dbReference type="ARBA" id="ARBA00022519"/>
    </source>
</evidence>
<dbReference type="InterPro" id="IPR039421">
    <property type="entry name" value="Type_1_exporter"/>
</dbReference>
<organism evidence="7 8">
    <name type="scientific">Corynebacterium pyruviciproducens</name>
    <dbReference type="NCBI Taxonomy" id="598660"/>
    <lineage>
        <taxon>Bacteria</taxon>
        <taxon>Bacillati</taxon>
        <taxon>Actinomycetota</taxon>
        <taxon>Actinomycetes</taxon>
        <taxon>Mycobacteriales</taxon>
        <taxon>Corynebacteriaceae</taxon>
        <taxon>Corynebacterium</taxon>
    </lineage>
</organism>
<dbReference type="GO" id="GO:0034040">
    <property type="term" value="F:ATPase-coupled lipid transmembrane transporter activity"/>
    <property type="evidence" value="ECO:0007669"/>
    <property type="project" value="TreeGrafter"/>
</dbReference>
<comment type="similarity">
    <text evidence="5">Belongs to the ABC transporter superfamily. Siderophore-Fe(3+) uptake transporter (SIUT) (TC 3.A.1.21) family.</text>
</comment>
<keyword evidence="2" id="KW-0547">Nucleotide-binding</keyword>
<name>A0AAF0YXP8_9CORY</name>
<sequence>MGRDTIHGTVSIEALTAAIAFVPKLTNSLAMILMSVTALGSSVHTVDRFLWLREFINTGLEQKAPEDQVPVPAELNQGIDIQGLTVTYAGQTSPALNKVNLHIPAGSVLAVVGENGAGKSTLAQCLLGLIDYEGSIKVDGRELTTIDGWNSATSAVLQDFLKPQMTAVEAVTLGLGTKFGDEDAARNALDRANVGDLCEALPEGFATRLGSLGKGQELSGGQWQKVALARGYARPSPLLTVLDEPTSALDPESEKRLFSSYQKIARDNATYGGITVIISHRLPTSFLADTIVVLDNGDVAEVGSHVQLIHQDGLYAELFRIQSEGYTKE</sequence>
<gene>
    <name evidence="7" type="ORF">CYJ47_04860</name>
</gene>
<dbReference type="PROSITE" id="PS00211">
    <property type="entry name" value="ABC_TRANSPORTER_1"/>
    <property type="match status" value="1"/>
</dbReference>
<evidence type="ECO:0000256" key="5">
    <source>
        <dbReference type="ARBA" id="ARBA00023455"/>
    </source>
</evidence>
<dbReference type="Proteomes" id="UP000234560">
    <property type="component" value="Chromosome"/>
</dbReference>
<dbReference type="AlphaFoldDB" id="A0AAF0YXP8"/>
<dbReference type="InterPro" id="IPR003593">
    <property type="entry name" value="AAA+_ATPase"/>
</dbReference>
<reference evidence="7" key="2">
    <citation type="submission" date="2023-10" db="EMBL/GenBank/DDBJ databases">
        <authorList>
            <person name="Choi B."/>
        </authorList>
    </citation>
    <scope>NUCLEOTIDE SEQUENCE</scope>
    <source>
        <strain evidence="7">UMB0763</strain>
    </source>
</reference>
<evidence type="ECO:0000256" key="4">
    <source>
        <dbReference type="ARBA" id="ARBA00022967"/>
    </source>
</evidence>
<dbReference type="EMBL" id="CP136958">
    <property type="protein sequence ID" value="WOT03098.1"/>
    <property type="molecule type" value="Genomic_DNA"/>
</dbReference>
<reference evidence="7" key="1">
    <citation type="submission" date="2017-12" db="EMBL/GenBank/DDBJ databases">
        <authorList>
            <person name="Thomas-White K."/>
            <person name="Wolfe A.J."/>
        </authorList>
    </citation>
    <scope>NUCLEOTIDE SEQUENCE</scope>
    <source>
        <strain evidence="7">UMB0763</strain>
    </source>
</reference>
<keyword evidence="4" id="KW-1278">Translocase</keyword>
<dbReference type="GO" id="GO:0016887">
    <property type="term" value="F:ATP hydrolysis activity"/>
    <property type="evidence" value="ECO:0007669"/>
    <property type="project" value="InterPro"/>
</dbReference>
<dbReference type="RefSeq" id="WP_016457727.1">
    <property type="nucleotide sequence ID" value="NZ_CAMIHY010000125.1"/>
</dbReference>
<dbReference type="InterPro" id="IPR003439">
    <property type="entry name" value="ABC_transporter-like_ATP-bd"/>
</dbReference>
<dbReference type="PANTHER" id="PTHR24221:SF654">
    <property type="entry name" value="ATP-BINDING CASSETTE SUB-FAMILY B MEMBER 6"/>
    <property type="match status" value="1"/>
</dbReference>
<dbReference type="InterPro" id="IPR027417">
    <property type="entry name" value="P-loop_NTPase"/>
</dbReference>
<dbReference type="PANTHER" id="PTHR24221">
    <property type="entry name" value="ATP-BINDING CASSETTE SUB-FAMILY B"/>
    <property type="match status" value="1"/>
</dbReference>
<keyword evidence="1" id="KW-1003">Cell membrane</keyword>
<proteinExistence type="inferred from homology"/>
<dbReference type="Pfam" id="PF00005">
    <property type="entry name" value="ABC_tran"/>
    <property type="match status" value="1"/>
</dbReference>
<protein>
    <submittedName>
        <fullName evidence="7">ABC transporter ATP-binding protein</fullName>
    </submittedName>
</protein>
<evidence type="ECO:0000259" key="6">
    <source>
        <dbReference type="PROSITE" id="PS50893"/>
    </source>
</evidence>
<keyword evidence="3 7" id="KW-0067">ATP-binding</keyword>
<evidence type="ECO:0000256" key="2">
    <source>
        <dbReference type="ARBA" id="ARBA00022741"/>
    </source>
</evidence>
<dbReference type="PROSITE" id="PS50893">
    <property type="entry name" value="ABC_TRANSPORTER_2"/>
    <property type="match status" value="1"/>
</dbReference>
<feature type="domain" description="ABC transporter" evidence="6">
    <location>
        <begin position="81"/>
        <end position="321"/>
    </location>
</feature>
<dbReference type="GO" id="GO:0005524">
    <property type="term" value="F:ATP binding"/>
    <property type="evidence" value="ECO:0007669"/>
    <property type="project" value="UniProtKB-KW"/>
</dbReference>
<evidence type="ECO:0000313" key="7">
    <source>
        <dbReference type="EMBL" id="WOT03098.1"/>
    </source>
</evidence>